<dbReference type="InterPro" id="IPR040521">
    <property type="entry name" value="KDZ"/>
</dbReference>
<feature type="compositionally biased region" description="Basic and acidic residues" evidence="2">
    <location>
        <begin position="266"/>
        <end position="277"/>
    </location>
</feature>
<dbReference type="PANTHER" id="PTHR33096">
    <property type="entry name" value="CXC2 DOMAIN-CONTAINING PROTEIN"/>
    <property type="match status" value="1"/>
</dbReference>
<gene>
    <name evidence="4" type="ORF">PLICRDRAFT_120053</name>
</gene>
<feature type="region of interest" description="Disordered" evidence="2">
    <location>
        <begin position="939"/>
        <end position="966"/>
    </location>
</feature>
<feature type="region of interest" description="Disordered" evidence="2">
    <location>
        <begin position="1"/>
        <end position="23"/>
    </location>
</feature>
<dbReference type="OrthoDB" id="3237105at2759"/>
<feature type="compositionally biased region" description="Low complexity" evidence="2">
    <location>
        <begin position="256"/>
        <end position="265"/>
    </location>
</feature>
<dbReference type="InterPro" id="IPR041320">
    <property type="entry name" value="CxC1"/>
</dbReference>
<sequence>MILPGRIYTQTTRLPPRDDSQDRHAVVPNEAFDALADGSHGLSDDFSGLPSRQTQSGQKKLRQWATWANVVIPSLVDPFLQYLRVSRNLNTLPNAVAVQCVCIESTPRVLKVLCVQYDSLNQIELRVCACRPAALQLLTRGLFPCAPHAPSLAVDIRMLEFVHTLFVRMPPNATAWCDALEDFLDARGYRLDSRNSLRRRFSNALVWYGALVNTTKSTVTSCLQETRSQLQSTPEEVRTGRVDRRVSVEEVEDDASTSSSGGSSDEGTRGPSEDGSVKDAGMPPLSRPSEYLRQRCPLCFGGKTCHDPSAVADVIACLDACFTQKRRKNADGQRDAPRTHPDSVFVPEEDVQSMRDFVEATRGSSKTRPGGRTQGKAKDTEADQYEGNLRVPNSVLDECKDSFGAADEKREAASTQFFIDTGLMGLLCRHDRVLWLINMTTAGERQYYALALIKRLFEHLPPAMTVGILYDIGCQLHRSCVKWDFLHDVRDRITFGIAVFHAYGHQWACQIIYHPRKCVGFGLTDGEGCERFWSAIKKLIPVLRVSGYHQRLYVLDTQVKHLDDQSLHGLGMWLSRRWFHCQRKKSDAQQRLDEAGVDDSVLRREWQAQIDEQTKPAPRRSKNKGKIAVDKILAMQKSESEYKEAEAALEAQLLGEYDDDVDPGDIAEELSNVREKIARMSAGIRSRMAALGATDLTNLHRLRSNEYVRLRMNAHGLKQRIRDRLRQRKFELERLEREYRNTRNEKNLRSHTQERIRSREPGIVQLTKSYNALCDQLATLIRLGRGLPGCVPPTKISRDGLFRLDVDDDIWQDIGLDEESGERSHVPLWLGDDQVREGIRARLELDRCLEEEVRLSKERCSMQEWMMEEWCVAEGAHAAATLDDDHDMVYQLCLRQEYLCRLCVTWQGAVRSIPCSYPMPESWGPSLTELLNAAVVENTGSYNEDGDEDDGDYVGYGEGEEEEDDGELLEIAEESALRDAYRQDGLTATERLGLYSRDDLSSSPLQSRSSSPRKRSRFD</sequence>
<protein>
    <recommendedName>
        <fullName evidence="3">CxC1-like cysteine cluster associated with KDZ transposases domain-containing protein</fullName>
    </recommendedName>
</protein>
<evidence type="ECO:0000256" key="1">
    <source>
        <dbReference type="SAM" id="Coils"/>
    </source>
</evidence>
<dbReference type="AlphaFoldDB" id="A0A0C9T178"/>
<keyword evidence="1" id="KW-0175">Coiled coil</keyword>
<dbReference type="Pfam" id="PF18758">
    <property type="entry name" value="KDZ"/>
    <property type="match status" value="1"/>
</dbReference>
<reference evidence="4 5" key="1">
    <citation type="submission" date="2014-06" db="EMBL/GenBank/DDBJ databases">
        <title>Evolutionary Origins and Diversification of the Mycorrhizal Mutualists.</title>
        <authorList>
            <consortium name="DOE Joint Genome Institute"/>
            <consortium name="Mycorrhizal Genomics Consortium"/>
            <person name="Kohler A."/>
            <person name="Kuo A."/>
            <person name="Nagy L.G."/>
            <person name="Floudas D."/>
            <person name="Copeland A."/>
            <person name="Barry K.W."/>
            <person name="Cichocki N."/>
            <person name="Veneault-Fourrey C."/>
            <person name="LaButti K."/>
            <person name="Lindquist E.A."/>
            <person name="Lipzen A."/>
            <person name="Lundell T."/>
            <person name="Morin E."/>
            <person name="Murat C."/>
            <person name="Riley R."/>
            <person name="Ohm R."/>
            <person name="Sun H."/>
            <person name="Tunlid A."/>
            <person name="Henrissat B."/>
            <person name="Grigoriev I.V."/>
            <person name="Hibbett D.S."/>
            <person name="Martin F."/>
        </authorList>
    </citation>
    <scope>NUCLEOTIDE SEQUENCE [LARGE SCALE GENOMIC DNA]</scope>
    <source>
        <strain evidence="4 5">FD-325 SS-3</strain>
    </source>
</reference>
<feature type="compositionally biased region" description="Basic and acidic residues" evidence="2">
    <location>
        <begin position="235"/>
        <end position="248"/>
    </location>
</feature>
<dbReference type="EMBL" id="KN832595">
    <property type="protein sequence ID" value="KII82934.1"/>
    <property type="molecule type" value="Genomic_DNA"/>
</dbReference>
<name>A0A0C9T178_PLICR</name>
<feature type="compositionally biased region" description="Low complexity" evidence="2">
    <location>
        <begin position="1001"/>
        <end position="1010"/>
    </location>
</feature>
<dbReference type="Proteomes" id="UP000053263">
    <property type="component" value="Unassembled WGS sequence"/>
</dbReference>
<feature type="region of interest" description="Disordered" evidence="2">
    <location>
        <begin position="994"/>
        <end position="1019"/>
    </location>
</feature>
<feature type="compositionally biased region" description="Acidic residues" evidence="2">
    <location>
        <begin position="944"/>
        <end position="966"/>
    </location>
</feature>
<organism evidence="4 5">
    <name type="scientific">Plicaturopsis crispa FD-325 SS-3</name>
    <dbReference type="NCBI Taxonomy" id="944288"/>
    <lineage>
        <taxon>Eukaryota</taxon>
        <taxon>Fungi</taxon>
        <taxon>Dikarya</taxon>
        <taxon>Basidiomycota</taxon>
        <taxon>Agaricomycotina</taxon>
        <taxon>Agaricomycetes</taxon>
        <taxon>Agaricomycetidae</taxon>
        <taxon>Amylocorticiales</taxon>
        <taxon>Amylocorticiaceae</taxon>
        <taxon>Plicatura</taxon>
        <taxon>Plicaturopsis crispa</taxon>
    </lineage>
</organism>
<feature type="region of interest" description="Disordered" evidence="2">
    <location>
        <begin position="327"/>
        <end position="379"/>
    </location>
</feature>
<dbReference type="PANTHER" id="PTHR33096:SF1">
    <property type="entry name" value="CXC1-LIKE CYSTEINE CLUSTER ASSOCIATED WITH KDZ TRANSPOSASES DOMAIN-CONTAINING PROTEIN"/>
    <property type="match status" value="1"/>
</dbReference>
<proteinExistence type="predicted"/>
<feature type="compositionally biased region" description="Basic and acidic residues" evidence="2">
    <location>
        <begin position="329"/>
        <end position="341"/>
    </location>
</feature>
<feature type="domain" description="CxC1-like cysteine cluster associated with KDZ transposases" evidence="3">
    <location>
        <begin position="98"/>
        <end position="187"/>
    </location>
</feature>
<dbReference type="HOGENOM" id="CLU_004552_10_1_1"/>
<keyword evidence="5" id="KW-1185">Reference proteome</keyword>
<accession>A0A0C9T178</accession>
<dbReference type="Pfam" id="PF18802">
    <property type="entry name" value="CxC1"/>
    <property type="match status" value="1"/>
</dbReference>
<evidence type="ECO:0000256" key="2">
    <source>
        <dbReference type="SAM" id="MobiDB-lite"/>
    </source>
</evidence>
<feature type="region of interest" description="Disordered" evidence="2">
    <location>
        <begin position="226"/>
        <end position="288"/>
    </location>
</feature>
<evidence type="ECO:0000313" key="4">
    <source>
        <dbReference type="EMBL" id="KII82934.1"/>
    </source>
</evidence>
<evidence type="ECO:0000259" key="3">
    <source>
        <dbReference type="Pfam" id="PF18802"/>
    </source>
</evidence>
<evidence type="ECO:0000313" key="5">
    <source>
        <dbReference type="Proteomes" id="UP000053263"/>
    </source>
</evidence>
<feature type="coiled-coil region" evidence="1">
    <location>
        <begin position="718"/>
        <end position="752"/>
    </location>
</feature>